<proteinExistence type="predicted"/>
<name>A0A1I4BD03_9RHOB</name>
<evidence type="ECO:0008006" key="3">
    <source>
        <dbReference type="Google" id="ProtNLM"/>
    </source>
</evidence>
<evidence type="ECO:0000313" key="2">
    <source>
        <dbReference type="Proteomes" id="UP000198851"/>
    </source>
</evidence>
<dbReference type="OrthoDB" id="8478788at2"/>
<dbReference type="RefSeq" id="WP_093320890.1">
    <property type="nucleotide sequence ID" value="NZ_FOSZ01000001.1"/>
</dbReference>
<dbReference type="STRING" id="1280847.SAMN04488036_101966"/>
<evidence type="ECO:0000313" key="1">
    <source>
        <dbReference type="EMBL" id="SFK66692.1"/>
    </source>
</evidence>
<keyword evidence="2" id="KW-1185">Reference proteome</keyword>
<dbReference type="NCBIfam" id="TIGR02215">
    <property type="entry name" value="phage_chp_gp8"/>
    <property type="match status" value="1"/>
</dbReference>
<dbReference type="InterPro" id="IPR011738">
    <property type="entry name" value="Phage_CHP"/>
</dbReference>
<dbReference type="NCBIfam" id="TIGR01560">
    <property type="entry name" value="put_DNA_pack"/>
    <property type="match status" value="1"/>
</dbReference>
<organism evidence="1 2">
    <name type="scientific">Shimia haliotis</name>
    <dbReference type="NCBI Taxonomy" id="1280847"/>
    <lineage>
        <taxon>Bacteria</taxon>
        <taxon>Pseudomonadati</taxon>
        <taxon>Pseudomonadota</taxon>
        <taxon>Alphaproteobacteria</taxon>
        <taxon>Rhodobacterales</taxon>
        <taxon>Roseobacteraceae</taxon>
    </lineage>
</organism>
<reference evidence="2" key="1">
    <citation type="submission" date="2016-10" db="EMBL/GenBank/DDBJ databases">
        <authorList>
            <person name="Varghese N."/>
            <person name="Submissions S."/>
        </authorList>
    </citation>
    <scope>NUCLEOTIDE SEQUENCE [LARGE SCALE GENOMIC DNA]</scope>
    <source>
        <strain evidence="2">DSM 28453</strain>
    </source>
</reference>
<dbReference type="Proteomes" id="UP000198851">
    <property type="component" value="Unassembled WGS sequence"/>
</dbReference>
<dbReference type="EMBL" id="FOSZ01000001">
    <property type="protein sequence ID" value="SFK66692.1"/>
    <property type="molecule type" value="Genomic_DNA"/>
</dbReference>
<gene>
    <name evidence="1" type="ORF">SAMN04488036_101966</name>
</gene>
<accession>A0A1I4BD03</accession>
<protein>
    <recommendedName>
        <fullName evidence="3">Phage gp6-like head-tail connector protein</fullName>
    </recommendedName>
</protein>
<sequence length="197" mass="21214">MMLVEETEVPSAGLPVAEFREHLRLGTGFSEDTLQDAVLESFLRAALSAVEARTGKVLLERDFSWTLEGWRGVDAQGLPVAPVSAVTGLALTNRAGEVVTVASSSYRLVADRQVPEVRSTSTCLPVVPDGGSATVQFTAGFGAGWTDVPVDLRQAVLMLAAHYYEYRHDTALQGGCMPFGVTSLLERYRPMRLGAVQ</sequence>
<dbReference type="AlphaFoldDB" id="A0A1I4BD03"/>
<dbReference type="CDD" id="cd08054">
    <property type="entry name" value="gp6"/>
    <property type="match status" value="1"/>
</dbReference>
<dbReference type="Gene3D" id="1.10.3230.30">
    <property type="entry name" value="Phage gp6-like head-tail connector protein"/>
    <property type="match status" value="1"/>
</dbReference>
<dbReference type="InterPro" id="IPR006450">
    <property type="entry name" value="Phage_HK97_gp6-like"/>
</dbReference>